<keyword evidence="2" id="KW-1185">Reference proteome</keyword>
<comment type="caution">
    <text evidence="1">The sequence shown here is derived from an EMBL/GenBank/DDBJ whole genome shotgun (WGS) entry which is preliminary data.</text>
</comment>
<accession>A0ABV6ZUS4</accession>
<dbReference type="PANTHER" id="PTHR20974:SF0">
    <property type="entry name" value="UPF0585 PROTEIN CG18661"/>
    <property type="match status" value="1"/>
</dbReference>
<dbReference type="CDD" id="cd02440">
    <property type="entry name" value="AdoMet_MTases"/>
    <property type="match status" value="1"/>
</dbReference>
<name>A0ABV6ZUS4_9PROT</name>
<dbReference type="EMBL" id="JBHRSV010000001">
    <property type="protein sequence ID" value="MFC2925155.1"/>
    <property type="molecule type" value="Genomic_DNA"/>
</dbReference>
<reference evidence="2" key="1">
    <citation type="journal article" date="2019" name="Int. J. Syst. Evol. Microbiol.">
        <title>The Global Catalogue of Microorganisms (GCM) 10K type strain sequencing project: providing services to taxonomists for standard genome sequencing and annotation.</title>
        <authorList>
            <consortium name="The Broad Institute Genomics Platform"/>
            <consortium name="The Broad Institute Genome Sequencing Center for Infectious Disease"/>
            <person name="Wu L."/>
            <person name="Ma J."/>
        </authorList>
    </citation>
    <scope>NUCLEOTIDE SEQUENCE [LARGE SCALE GENOMIC DNA]</scope>
    <source>
        <strain evidence="2">KCTC 52487</strain>
    </source>
</reference>
<gene>
    <name evidence="1" type="ORF">ACFOOR_03455</name>
</gene>
<dbReference type="Pfam" id="PF06080">
    <property type="entry name" value="DUF938"/>
    <property type="match status" value="1"/>
</dbReference>
<organism evidence="1 2">
    <name type="scientific">Hyphobacterium vulgare</name>
    <dbReference type="NCBI Taxonomy" id="1736751"/>
    <lineage>
        <taxon>Bacteria</taxon>
        <taxon>Pseudomonadati</taxon>
        <taxon>Pseudomonadota</taxon>
        <taxon>Alphaproteobacteria</taxon>
        <taxon>Maricaulales</taxon>
        <taxon>Maricaulaceae</taxon>
        <taxon>Hyphobacterium</taxon>
    </lineage>
</organism>
<dbReference type="Gene3D" id="3.40.50.150">
    <property type="entry name" value="Vaccinia Virus protein VP39"/>
    <property type="match status" value="1"/>
</dbReference>
<dbReference type="InterPro" id="IPR010342">
    <property type="entry name" value="DUF938"/>
</dbReference>
<dbReference type="SUPFAM" id="SSF53335">
    <property type="entry name" value="S-adenosyl-L-methionine-dependent methyltransferases"/>
    <property type="match status" value="1"/>
</dbReference>
<sequence length="216" mass="23144">MTPENQPPTVALEDRMRDAAKLYSPSAARNREPVRAVLAERLRDNARVLEIGSGTGEHGEACCAARPDIAWQFTEIDPESLASCAARAAEMDGLLPPLRLDAGSPGWVDGIEPVDALVCLNVIHIAPWPVAEGLASGAARLVNPGGFVFLYGPFLDGERTAPSNLAFDASLRQRNPAWGVRPIGTVTDLFTKNGLALDERIEVPANNLALIFRRAA</sequence>
<evidence type="ECO:0000313" key="2">
    <source>
        <dbReference type="Proteomes" id="UP001595379"/>
    </source>
</evidence>
<evidence type="ECO:0000313" key="1">
    <source>
        <dbReference type="EMBL" id="MFC2925155.1"/>
    </source>
</evidence>
<dbReference type="PANTHER" id="PTHR20974">
    <property type="entry name" value="UPF0585 PROTEIN CG18661"/>
    <property type="match status" value="1"/>
</dbReference>
<dbReference type="RefSeq" id="WP_343164034.1">
    <property type="nucleotide sequence ID" value="NZ_JBHRSV010000001.1"/>
</dbReference>
<dbReference type="InterPro" id="IPR029063">
    <property type="entry name" value="SAM-dependent_MTases_sf"/>
</dbReference>
<protein>
    <submittedName>
        <fullName evidence="1">DUF938 domain-containing protein</fullName>
    </submittedName>
</protein>
<proteinExistence type="predicted"/>
<dbReference type="Proteomes" id="UP001595379">
    <property type="component" value="Unassembled WGS sequence"/>
</dbReference>